<dbReference type="Proteomes" id="UP001271640">
    <property type="component" value="Unassembled WGS sequence"/>
</dbReference>
<dbReference type="InterPro" id="IPR029033">
    <property type="entry name" value="His_PPase_superfam"/>
</dbReference>
<dbReference type="Gene3D" id="3.40.50.1240">
    <property type="entry name" value="Phosphoglycerate mutase-like"/>
    <property type="match status" value="1"/>
</dbReference>
<comment type="caution">
    <text evidence="1">The sequence shown here is derived from an EMBL/GenBank/DDBJ whole genome shotgun (WGS) entry which is preliminary data.</text>
</comment>
<dbReference type="RefSeq" id="WP_319925652.1">
    <property type="nucleotide sequence ID" value="NZ_VCDP01000023.1"/>
</dbReference>
<accession>A0ABU4SJS1</accession>
<proteinExistence type="predicted"/>
<reference evidence="2" key="1">
    <citation type="journal article" date="2024" name="Toxins">
        <title>Genome Sequence Analysis of Native Xenorhabdus Strains Isolated from Entomopathogenic Nematodes in Argentina.</title>
        <authorList>
            <person name="Palma L."/>
            <person name="Frizzo L."/>
            <person name="Kaiser S."/>
            <person name="Berry C."/>
            <person name="Caballero P."/>
            <person name="Bode H.B."/>
            <person name="Del Valle E.E."/>
        </authorList>
    </citation>
    <scope>NUCLEOTIDE SEQUENCE [LARGE SCALE GENOMIC DNA]</scope>
    <source>
        <strain evidence="2">Reich</strain>
    </source>
</reference>
<sequence>MRIIAVRHAETQWNIDGIIQGRLDSPVTEKGFRQIDSLLAAIKNFPIRKVNTNRFRFDSYRHGIA</sequence>
<gene>
    <name evidence="1" type="ORF">FE394_06825</name>
</gene>
<dbReference type="CDD" id="cd07067">
    <property type="entry name" value="HP_PGM_like"/>
    <property type="match status" value="1"/>
</dbReference>
<dbReference type="Pfam" id="PF00300">
    <property type="entry name" value="His_Phos_1"/>
    <property type="match status" value="1"/>
</dbReference>
<keyword evidence="2" id="KW-1185">Reference proteome</keyword>
<name>A0ABU4SJS1_9GAMM</name>
<dbReference type="InterPro" id="IPR013078">
    <property type="entry name" value="His_Pase_superF_clade-1"/>
</dbReference>
<organism evidence="1 2">
    <name type="scientific">Xenorhabdus littoralis</name>
    <dbReference type="NCBI Taxonomy" id="2582835"/>
    <lineage>
        <taxon>Bacteria</taxon>
        <taxon>Pseudomonadati</taxon>
        <taxon>Pseudomonadota</taxon>
        <taxon>Gammaproteobacteria</taxon>
        <taxon>Enterobacterales</taxon>
        <taxon>Morganellaceae</taxon>
        <taxon>Xenorhabdus</taxon>
    </lineage>
</organism>
<dbReference type="EMBL" id="VCDP01000023">
    <property type="protein sequence ID" value="MDX7998913.1"/>
    <property type="molecule type" value="Genomic_DNA"/>
</dbReference>
<evidence type="ECO:0000313" key="2">
    <source>
        <dbReference type="Proteomes" id="UP001271640"/>
    </source>
</evidence>
<dbReference type="SUPFAM" id="SSF53254">
    <property type="entry name" value="Phosphoglycerate mutase-like"/>
    <property type="match status" value="1"/>
</dbReference>
<evidence type="ECO:0000313" key="1">
    <source>
        <dbReference type="EMBL" id="MDX7998913.1"/>
    </source>
</evidence>
<protein>
    <submittedName>
        <fullName evidence="1">Histidine phosphatase family protein</fullName>
    </submittedName>
</protein>